<dbReference type="GO" id="GO:0055085">
    <property type="term" value="P:transmembrane transport"/>
    <property type="evidence" value="ECO:0007669"/>
    <property type="project" value="InterPro"/>
</dbReference>
<feature type="transmembrane region" description="Helical" evidence="7">
    <location>
        <begin position="63"/>
        <end position="83"/>
    </location>
</feature>
<dbReference type="PANTHER" id="PTHR36838:SF3">
    <property type="entry name" value="TRANSPORTER AUXIN EFFLUX CARRIER EC FAMILY"/>
    <property type="match status" value="1"/>
</dbReference>
<feature type="transmembrane region" description="Helical" evidence="7">
    <location>
        <begin position="289"/>
        <end position="307"/>
    </location>
</feature>
<gene>
    <name evidence="8" type="ORF">DD666_17060</name>
</gene>
<dbReference type="Pfam" id="PF03547">
    <property type="entry name" value="Mem_trans"/>
    <property type="match status" value="1"/>
</dbReference>
<keyword evidence="5 7" id="KW-1133">Transmembrane helix</keyword>
<evidence type="ECO:0000313" key="9">
    <source>
        <dbReference type="Proteomes" id="UP000264036"/>
    </source>
</evidence>
<comment type="caution">
    <text evidence="8">The sequence shown here is derived from an EMBL/GenBank/DDBJ whole genome shotgun (WGS) entry which is preliminary data.</text>
</comment>
<keyword evidence="2" id="KW-0813">Transport</keyword>
<evidence type="ECO:0000256" key="5">
    <source>
        <dbReference type="ARBA" id="ARBA00022989"/>
    </source>
</evidence>
<protein>
    <submittedName>
        <fullName evidence="8">Transporter</fullName>
    </submittedName>
</protein>
<comment type="subcellular location">
    <subcellularLocation>
        <location evidence="1">Membrane</location>
        <topology evidence="1">Multi-pass membrane protein</topology>
    </subcellularLocation>
</comment>
<dbReference type="AlphaFoldDB" id="A0A356LJF5"/>
<organism evidence="8 9">
    <name type="scientific">Advenella kashmirensis</name>
    <dbReference type="NCBI Taxonomy" id="310575"/>
    <lineage>
        <taxon>Bacteria</taxon>
        <taxon>Pseudomonadati</taxon>
        <taxon>Pseudomonadota</taxon>
        <taxon>Betaproteobacteria</taxon>
        <taxon>Burkholderiales</taxon>
        <taxon>Alcaligenaceae</taxon>
    </lineage>
</organism>
<dbReference type="InterPro" id="IPR004776">
    <property type="entry name" value="Mem_transp_PIN-like"/>
</dbReference>
<dbReference type="Proteomes" id="UP000264036">
    <property type="component" value="Unassembled WGS sequence"/>
</dbReference>
<evidence type="ECO:0000256" key="7">
    <source>
        <dbReference type="SAM" id="Phobius"/>
    </source>
</evidence>
<keyword evidence="3" id="KW-1003">Cell membrane</keyword>
<feature type="transmembrane region" description="Helical" evidence="7">
    <location>
        <begin position="227"/>
        <end position="247"/>
    </location>
</feature>
<feature type="transmembrane region" description="Helical" evidence="7">
    <location>
        <begin position="95"/>
        <end position="117"/>
    </location>
</feature>
<sequence length="309" mass="33099">MNSVINAAFPVFALILTGYVAARRRILSDQASQHLNSYVVWLALPALLFHAMATVSWEELNQIPFILASTGGMLATFFIFMVWQRRRFSLPDNSVASLSASYSNAGYMGLPLCMLAYGQAGIIPVIITMILTACVLFALSIVCLETGLKKHGSVWTSLRHTGAALAKNPLIVSPLAGMALSGLGIALPAPLAELTRLLGSSASPCALVTIGLFLAQTRSIRPHPALGAVLFMKMLFLPAATAFLAFIVFDMPPVQREAAVLLAALPIGTGPFMLATMYQRDTHLVSQSIFISTVLSVISVSMLLAWFQG</sequence>
<evidence type="ECO:0000256" key="3">
    <source>
        <dbReference type="ARBA" id="ARBA00022475"/>
    </source>
</evidence>
<feature type="transmembrane region" description="Helical" evidence="7">
    <location>
        <begin position="259"/>
        <end position="277"/>
    </location>
</feature>
<reference evidence="8 9" key="1">
    <citation type="journal article" date="2018" name="Nat. Biotechnol.">
        <title>A standardized bacterial taxonomy based on genome phylogeny substantially revises the tree of life.</title>
        <authorList>
            <person name="Parks D.H."/>
            <person name="Chuvochina M."/>
            <person name="Waite D.W."/>
            <person name="Rinke C."/>
            <person name="Skarshewski A."/>
            <person name="Chaumeil P.A."/>
            <person name="Hugenholtz P."/>
        </authorList>
    </citation>
    <scope>NUCLEOTIDE SEQUENCE [LARGE SCALE GENOMIC DNA]</scope>
    <source>
        <strain evidence="8">UBA10707</strain>
    </source>
</reference>
<feature type="transmembrane region" description="Helical" evidence="7">
    <location>
        <begin position="169"/>
        <end position="191"/>
    </location>
</feature>
<name>A0A356LJF5_9BURK</name>
<feature type="transmembrane region" description="Helical" evidence="7">
    <location>
        <begin position="123"/>
        <end position="148"/>
    </location>
</feature>
<feature type="transmembrane region" description="Helical" evidence="7">
    <location>
        <begin position="197"/>
        <end position="215"/>
    </location>
</feature>
<accession>A0A356LJF5</accession>
<evidence type="ECO:0000256" key="1">
    <source>
        <dbReference type="ARBA" id="ARBA00004141"/>
    </source>
</evidence>
<keyword evidence="6 7" id="KW-0472">Membrane</keyword>
<evidence type="ECO:0000313" key="8">
    <source>
        <dbReference type="EMBL" id="HBP31107.1"/>
    </source>
</evidence>
<dbReference type="EMBL" id="DOEK01000035">
    <property type="protein sequence ID" value="HBP31107.1"/>
    <property type="molecule type" value="Genomic_DNA"/>
</dbReference>
<keyword evidence="4 7" id="KW-0812">Transmembrane</keyword>
<proteinExistence type="predicted"/>
<evidence type="ECO:0000256" key="4">
    <source>
        <dbReference type="ARBA" id="ARBA00022692"/>
    </source>
</evidence>
<evidence type="ECO:0000256" key="6">
    <source>
        <dbReference type="ARBA" id="ARBA00023136"/>
    </source>
</evidence>
<feature type="transmembrane region" description="Helical" evidence="7">
    <location>
        <begin position="6"/>
        <end position="23"/>
    </location>
</feature>
<feature type="transmembrane region" description="Helical" evidence="7">
    <location>
        <begin position="35"/>
        <end position="57"/>
    </location>
</feature>
<evidence type="ECO:0000256" key="2">
    <source>
        <dbReference type="ARBA" id="ARBA00022448"/>
    </source>
</evidence>
<dbReference type="GO" id="GO:0016020">
    <property type="term" value="C:membrane"/>
    <property type="evidence" value="ECO:0007669"/>
    <property type="project" value="UniProtKB-SubCell"/>
</dbReference>
<dbReference type="PANTHER" id="PTHR36838">
    <property type="entry name" value="AUXIN EFFLUX CARRIER FAMILY PROTEIN"/>
    <property type="match status" value="1"/>
</dbReference>